<evidence type="ECO:0000313" key="2">
    <source>
        <dbReference type="EMBL" id="KAF1961690.1"/>
    </source>
</evidence>
<name>A0A6A5UBI6_9PLEO</name>
<dbReference type="Proteomes" id="UP000800035">
    <property type="component" value="Unassembled WGS sequence"/>
</dbReference>
<keyword evidence="1" id="KW-0472">Membrane</keyword>
<evidence type="ECO:0000256" key="1">
    <source>
        <dbReference type="SAM" id="Phobius"/>
    </source>
</evidence>
<organism evidence="2 3">
    <name type="scientific">Byssothecium circinans</name>
    <dbReference type="NCBI Taxonomy" id="147558"/>
    <lineage>
        <taxon>Eukaryota</taxon>
        <taxon>Fungi</taxon>
        <taxon>Dikarya</taxon>
        <taxon>Ascomycota</taxon>
        <taxon>Pezizomycotina</taxon>
        <taxon>Dothideomycetes</taxon>
        <taxon>Pleosporomycetidae</taxon>
        <taxon>Pleosporales</taxon>
        <taxon>Massarineae</taxon>
        <taxon>Massarinaceae</taxon>
        <taxon>Byssothecium</taxon>
    </lineage>
</organism>
<evidence type="ECO:0000313" key="3">
    <source>
        <dbReference type="Proteomes" id="UP000800035"/>
    </source>
</evidence>
<dbReference type="Pfam" id="PF11735">
    <property type="entry name" value="CAP59_mtransfer"/>
    <property type="match status" value="1"/>
</dbReference>
<dbReference type="OrthoDB" id="262547at2759"/>
<reference evidence="2" key="1">
    <citation type="journal article" date="2020" name="Stud. Mycol.">
        <title>101 Dothideomycetes genomes: a test case for predicting lifestyles and emergence of pathogens.</title>
        <authorList>
            <person name="Haridas S."/>
            <person name="Albert R."/>
            <person name="Binder M."/>
            <person name="Bloem J."/>
            <person name="Labutti K."/>
            <person name="Salamov A."/>
            <person name="Andreopoulos B."/>
            <person name="Baker S."/>
            <person name="Barry K."/>
            <person name="Bills G."/>
            <person name="Bluhm B."/>
            <person name="Cannon C."/>
            <person name="Castanera R."/>
            <person name="Culley D."/>
            <person name="Daum C."/>
            <person name="Ezra D."/>
            <person name="Gonzalez J."/>
            <person name="Henrissat B."/>
            <person name="Kuo A."/>
            <person name="Liang C."/>
            <person name="Lipzen A."/>
            <person name="Lutzoni F."/>
            <person name="Magnuson J."/>
            <person name="Mondo S."/>
            <person name="Nolan M."/>
            <person name="Ohm R."/>
            <person name="Pangilinan J."/>
            <person name="Park H.-J."/>
            <person name="Ramirez L."/>
            <person name="Alfaro M."/>
            <person name="Sun H."/>
            <person name="Tritt A."/>
            <person name="Yoshinaga Y."/>
            <person name="Zwiers L.-H."/>
            <person name="Turgeon B."/>
            <person name="Goodwin S."/>
            <person name="Spatafora J."/>
            <person name="Crous P."/>
            <person name="Grigoriev I."/>
        </authorList>
    </citation>
    <scope>NUCLEOTIDE SEQUENCE</scope>
    <source>
        <strain evidence="2">CBS 675.92</strain>
    </source>
</reference>
<evidence type="ECO:0008006" key="4">
    <source>
        <dbReference type="Google" id="ProtNLM"/>
    </source>
</evidence>
<keyword evidence="1" id="KW-0812">Transmembrane</keyword>
<dbReference type="InterPro" id="IPR021047">
    <property type="entry name" value="Mannosyltransferase_CMT1"/>
</dbReference>
<keyword evidence="3" id="KW-1185">Reference proteome</keyword>
<protein>
    <recommendedName>
        <fullName evidence="4">Glycosyltransferase family 69 protein</fullName>
    </recommendedName>
</protein>
<gene>
    <name evidence="2" type="ORF">CC80DRAFT_401759</name>
</gene>
<proteinExistence type="predicted"/>
<dbReference type="PANTHER" id="PTHR34144">
    <property type="entry name" value="CHROMOSOME 8, WHOLE GENOME SHOTGUN SEQUENCE"/>
    <property type="match status" value="1"/>
</dbReference>
<accession>A0A6A5UBI6</accession>
<dbReference type="AlphaFoldDB" id="A0A6A5UBI6"/>
<dbReference type="PANTHER" id="PTHR34144:SF8">
    <property type="entry name" value="GLYCOSYLTRANSFERASE FAMILY 69 PROTEIN"/>
    <property type="match status" value="1"/>
</dbReference>
<keyword evidence="1" id="KW-1133">Transmembrane helix</keyword>
<dbReference type="EMBL" id="ML976980">
    <property type="protein sequence ID" value="KAF1961690.1"/>
    <property type="molecule type" value="Genomic_DNA"/>
</dbReference>
<feature type="transmembrane region" description="Helical" evidence="1">
    <location>
        <begin position="68"/>
        <end position="91"/>
    </location>
</feature>
<sequence length="534" mass="61337">MRRPSHDYERLPTDEDLDSFAELQRQSPRSSWLNRLYITLPGLDKLTSRSVYAHYVTPRRRKRSVLRAIYWTVFSFPYLCLFLVLIAGTLFPSYTHRPAHYNELRQRAIRTNFPGRANINNEKIFIAASIYEEEGKLTSGAWGRSVLELVHLLGPQNVYLSLYENDADRLTKESLARFEKNVTCNSTIFSEDLDLKTLPRVTLPNGEIRIKRIAFLSEVRNRALAPLARTDVQFDRILYINDVNFDPIDAAQLLLSTNIDANGRANYGAACAVDFINAFKFYDRFALRDVEGYNPGIPFFPWFTSAGAAMSRKDVLSQTDAVRVKSCWGGMTAFEAKWFQNQTPSTSTNNSSGRNGVLPPLPSSAMPPLRFRYDDDAFWDSSECCLINADLHQRRRNALGLPSTSETEIYMNPYIRVAYDPKTLSWLNLVRRPERLYSLIHDILNHFVGFPSFNERRTEEPGQEVEDNVWEYDHPVKGFSPNATEEDFRGHWTQVRRVAGPGGFCGTRQLLFINEKPGRGEERWGQILPPRPPR</sequence>